<gene>
    <name evidence="2" type="ORF">PLEPLA_LOCUS26297</name>
</gene>
<reference evidence="2" key="1">
    <citation type="submission" date="2020-03" db="EMBL/GenBank/DDBJ databases">
        <authorList>
            <person name="Weist P."/>
        </authorList>
    </citation>
    <scope>NUCLEOTIDE SEQUENCE</scope>
</reference>
<dbReference type="AlphaFoldDB" id="A0A9N7UXT5"/>
<organism evidence="2 3">
    <name type="scientific">Pleuronectes platessa</name>
    <name type="common">European plaice</name>
    <dbReference type="NCBI Taxonomy" id="8262"/>
    <lineage>
        <taxon>Eukaryota</taxon>
        <taxon>Metazoa</taxon>
        <taxon>Chordata</taxon>
        <taxon>Craniata</taxon>
        <taxon>Vertebrata</taxon>
        <taxon>Euteleostomi</taxon>
        <taxon>Actinopterygii</taxon>
        <taxon>Neopterygii</taxon>
        <taxon>Teleostei</taxon>
        <taxon>Neoteleostei</taxon>
        <taxon>Acanthomorphata</taxon>
        <taxon>Carangaria</taxon>
        <taxon>Pleuronectiformes</taxon>
        <taxon>Pleuronectoidei</taxon>
        <taxon>Pleuronectidae</taxon>
        <taxon>Pleuronectes</taxon>
    </lineage>
</organism>
<evidence type="ECO:0000313" key="3">
    <source>
        <dbReference type="Proteomes" id="UP001153269"/>
    </source>
</evidence>
<keyword evidence="3" id="KW-1185">Reference proteome</keyword>
<proteinExistence type="predicted"/>
<sequence length="141" mass="15521">MASRRGFNKPGRARSGLRSQVSVLATTEEAEEVAKPRAMAMELEGAAAMAEDREGVGWNTEESDEDVQDMRTLGLGLSGTKRGLERLGGLLSHRGLQQCQRFFQHTAASRSKDASFQEGEDIENFLVRFERIARHLGLASV</sequence>
<comment type="caution">
    <text evidence="2">The sequence shown here is derived from an EMBL/GenBank/DDBJ whole genome shotgun (WGS) entry which is preliminary data.</text>
</comment>
<dbReference type="Proteomes" id="UP001153269">
    <property type="component" value="Unassembled WGS sequence"/>
</dbReference>
<feature type="region of interest" description="Disordered" evidence="1">
    <location>
        <begin position="1"/>
        <end position="21"/>
    </location>
</feature>
<dbReference type="EMBL" id="CADEAL010002146">
    <property type="protein sequence ID" value="CAB1438357.1"/>
    <property type="molecule type" value="Genomic_DNA"/>
</dbReference>
<accession>A0A9N7UXT5</accession>
<name>A0A9N7UXT5_PLEPL</name>
<protein>
    <submittedName>
        <fullName evidence="2">Uncharacterized protein</fullName>
    </submittedName>
</protein>
<evidence type="ECO:0000313" key="2">
    <source>
        <dbReference type="EMBL" id="CAB1438357.1"/>
    </source>
</evidence>
<evidence type="ECO:0000256" key="1">
    <source>
        <dbReference type="SAM" id="MobiDB-lite"/>
    </source>
</evidence>